<gene>
    <name evidence="2" type="ORF">FKG95_00855</name>
</gene>
<keyword evidence="3" id="KW-1185">Reference proteome</keyword>
<accession>A0A545U132</accession>
<evidence type="ECO:0000256" key="1">
    <source>
        <dbReference type="SAM" id="Phobius"/>
    </source>
</evidence>
<sequence>MAPTPSLLWLLLVIFVLTVAVVYFLPLAFTTNRYFLIVWATIGVAIACFSWAHLTPPSLLADGVYDAGHSRLLSFLVIQWLFAALAQFADKFAKRRRVNRRWLIVIGTWVLSLAVVLGMIWLVNLVSI</sequence>
<feature type="transmembrane region" description="Helical" evidence="1">
    <location>
        <begin position="72"/>
        <end position="90"/>
    </location>
</feature>
<name>A0A545U132_9PROT</name>
<dbReference type="RefSeq" id="WP_142894212.1">
    <property type="nucleotide sequence ID" value="NZ_ML660052.1"/>
</dbReference>
<proteinExistence type="predicted"/>
<evidence type="ECO:0000313" key="2">
    <source>
        <dbReference type="EMBL" id="TQV83182.1"/>
    </source>
</evidence>
<feature type="transmembrane region" description="Helical" evidence="1">
    <location>
        <begin position="6"/>
        <end position="27"/>
    </location>
</feature>
<evidence type="ECO:0000313" key="3">
    <source>
        <dbReference type="Proteomes" id="UP000315252"/>
    </source>
</evidence>
<reference evidence="2 3" key="1">
    <citation type="submission" date="2019-06" db="EMBL/GenBank/DDBJ databases">
        <title>Whole genome sequence for Rhodospirillaceae sp. R148.</title>
        <authorList>
            <person name="Wang G."/>
        </authorList>
    </citation>
    <scope>NUCLEOTIDE SEQUENCE [LARGE SCALE GENOMIC DNA]</scope>
    <source>
        <strain evidence="2 3">R148</strain>
    </source>
</reference>
<keyword evidence="1" id="KW-1133">Transmembrane helix</keyword>
<keyword evidence="1" id="KW-0472">Membrane</keyword>
<protein>
    <submittedName>
        <fullName evidence="2">Uncharacterized protein</fullName>
    </submittedName>
</protein>
<dbReference type="Proteomes" id="UP000315252">
    <property type="component" value="Unassembled WGS sequence"/>
</dbReference>
<comment type="caution">
    <text evidence="2">The sequence shown here is derived from an EMBL/GenBank/DDBJ whole genome shotgun (WGS) entry which is preliminary data.</text>
</comment>
<dbReference type="AlphaFoldDB" id="A0A545U132"/>
<keyword evidence="1" id="KW-0812">Transmembrane</keyword>
<organism evidence="2 3">
    <name type="scientific">Denitrobaculum tricleocarpae</name>
    <dbReference type="NCBI Taxonomy" id="2591009"/>
    <lineage>
        <taxon>Bacteria</taxon>
        <taxon>Pseudomonadati</taxon>
        <taxon>Pseudomonadota</taxon>
        <taxon>Alphaproteobacteria</taxon>
        <taxon>Rhodospirillales</taxon>
        <taxon>Rhodospirillaceae</taxon>
        <taxon>Denitrobaculum</taxon>
    </lineage>
</organism>
<feature type="transmembrane region" description="Helical" evidence="1">
    <location>
        <begin position="102"/>
        <end position="123"/>
    </location>
</feature>
<dbReference type="EMBL" id="VHSH01000001">
    <property type="protein sequence ID" value="TQV83182.1"/>
    <property type="molecule type" value="Genomic_DNA"/>
</dbReference>
<feature type="transmembrane region" description="Helical" evidence="1">
    <location>
        <begin position="34"/>
        <end position="52"/>
    </location>
</feature>